<dbReference type="GO" id="GO:0035269">
    <property type="term" value="P:protein O-linked glycosylation via mannose"/>
    <property type="evidence" value="ECO:0007669"/>
    <property type="project" value="TreeGrafter"/>
</dbReference>
<feature type="domain" description="Glycosyltransferase 61 catalytic" evidence="10">
    <location>
        <begin position="478"/>
        <end position="553"/>
    </location>
</feature>
<proteinExistence type="predicted"/>
<keyword evidence="4 9" id="KW-0812">Transmembrane</keyword>
<evidence type="ECO:0000256" key="9">
    <source>
        <dbReference type="SAM" id="Phobius"/>
    </source>
</evidence>
<organism evidence="11 12">
    <name type="scientific">Synchytrium endobioticum</name>
    <dbReference type="NCBI Taxonomy" id="286115"/>
    <lineage>
        <taxon>Eukaryota</taxon>
        <taxon>Fungi</taxon>
        <taxon>Fungi incertae sedis</taxon>
        <taxon>Chytridiomycota</taxon>
        <taxon>Chytridiomycota incertae sedis</taxon>
        <taxon>Chytridiomycetes</taxon>
        <taxon>Synchytriales</taxon>
        <taxon>Synchytriaceae</taxon>
        <taxon>Synchytrium</taxon>
    </lineage>
</organism>
<reference evidence="11 12" key="1">
    <citation type="journal article" date="2019" name="Sci. Rep.">
        <title>Comparative genomics of chytrid fungi reveal insights into the obligate biotrophic and pathogenic lifestyle of Synchytrium endobioticum.</title>
        <authorList>
            <person name="van de Vossenberg B.T.L.H."/>
            <person name="Warris S."/>
            <person name="Nguyen H.D.T."/>
            <person name="van Gent-Pelzer M.P.E."/>
            <person name="Joly D.L."/>
            <person name="van de Geest H.C."/>
            <person name="Bonants P.J.M."/>
            <person name="Smith D.S."/>
            <person name="Levesque C.A."/>
            <person name="van der Lee T.A.J."/>
        </authorList>
    </citation>
    <scope>NUCLEOTIDE SEQUENCE [LARGE SCALE GENOMIC DNA]</scope>
    <source>
        <strain evidence="11 12">MB42</strain>
    </source>
</reference>
<evidence type="ECO:0000256" key="1">
    <source>
        <dbReference type="ARBA" id="ARBA00004167"/>
    </source>
</evidence>
<evidence type="ECO:0000256" key="7">
    <source>
        <dbReference type="ARBA" id="ARBA00023180"/>
    </source>
</evidence>
<keyword evidence="5 9" id="KW-1133">Transmembrane helix</keyword>
<keyword evidence="3" id="KW-0808">Transferase</keyword>
<evidence type="ECO:0000256" key="8">
    <source>
        <dbReference type="SAM" id="MobiDB-lite"/>
    </source>
</evidence>
<dbReference type="InterPro" id="IPR007657">
    <property type="entry name" value="Glycosyltransferase_61"/>
</dbReference>
<evidence type="ECO:0000256" key="5">
    <source>
        <dbReference type="ARBA" id="ARBA00022989"/>
    </source>
</evidence>
<protein>
    <recommendedName>
        <fullName evidence="10">Glycosyltransferase 61 catalytic domain-containing protein</fullName>
    </recommendedName>
</protein>
<dbReference type="GO" id="GO:0097363">
    <property type="term" value="F:protein O-acetylglucosaminyltransferase activity"/>
    <property type="evidence" value="ECO:0007669"/>
    <property type="project" value="TreeGrafter"/>
</dbReference>
<gene>
    <name evidence="11" type="ORF">SeMB42_g04629</name>
</gene>
<keyword evidence="6 9" id="KW-0472">Membrane</keyword>
<comment type="subcellular location">
    <subcellularLocation>
        <location evidence="1">Membrane</location>
        <topology evidence="1">Single-pass membrane protein</topology>
    </subcellularLocation>
</comment>
<dbReference type="VEuPathDB" id="FungiDB:SeMB42_g04629"/>
<evidence type="ECO:0000256" key="3">
    <source>
        <dbReference type="ARBA" id="ARBA00022679"/>
    </source>
</evidence>
<dbReference type="InterPro" id="IPR049625">
    <property type="entry name" value="Glyco_transf_61_cat"/>
</dbReference>
<feature type="region of interest" description="Disordered" evidence="8">
    <location>
        <begin position="129"/>
        <end position="150"/>
    </location>
</feature>
<dbReference type="Pfam" id="PF04577">
    <property type="entry name" value="Glyco_transf_61"/>
    <property type="match status" value="1"/>
</dbReference>
<dbReference type="GO" id="GO:0005783">
    <property type="term" value="C:endoplasmic reticulum"/>
    <property type="evidence" value="ECO:0007669"/>
    <property type="project" value="TreeGrafter"/>
</dbReference>
<dbReference type="Proteomes" id="UP000317494">
    <property type="component" value="Unassembled WGS sequence"/>
</dbReference>
<sequence>MNRTGQIKRRPLYAPYHLSLLDVFEEKKAHKRKSSKSPTIITITIAAVATLFTLAMLLWMTDILTVSSSNGLAIPLPSLDLPRRMSTSDAVAGTTPRGDTVLDETDYEQWLKNRTSHYVQPVQDNLPDTASAESAKHTATSDRMPITNIDASSNTFSTTTRLKSPSKTESATTGYNKHHVNVTDVTLAAKWSVLPSSSVWCRGSSRVERICKFRNLCYNPKVDAWFIVKTDRSIQSNVPSSRYMEGLVELTTIVNHSVFFWTFDEVSPIHPSLTNVRVRYETDPHYMFARLHPRNIMHQLHDDVLGMYFLLKEYVGGGSVQKDTPFSLDGHRIMMLDNYGFTDTTRVLQYLSDKPLRFKGYLTHEANVITCFRDATLGISKVANWYQYGFTEPQGRIQGKNVTGLHLREVAEWYITRIGAELEQGEPGPEAVSEGVSQAPYVSQETQVKGLRPSREAGVVDGLTADTPVVVKRNDSSNVIVVVSRTLNRLILNEQDLANALSREFGMETFFLRMEDMTFEEQVKLLRRARIVLGMHGSAMIMAMFCRRGTIVVELFPYAIPAENYTPYKSMCELHGMDLIYRAWENHHEDASVAYPGRQASYGGIVHLPKEEQEKVALTRKAPWRIMGGMGRTMEWSGHQASVAIPGFQKGEEIKFWVRPMRGDFIGEYSRKGSV</sequence>
<evidence type="ECO:0000256" key="6">
    <source>
        <dbReference type="ARBA" id="ARBA00023136"/>
    </source>
</evidence>
<keyword evidence="2" id="KW-0328">Glycosyltransferase</keyword>
<keyword evidence="12" id="KW-1185">Reference proteome</keyword>
<dbReference type="PANTHER" id="PTHR20961:SF38">
    <property type="entry name" value="PROTEIN O-LINKED-MANNOSE BETA-1,4-N-ACETYLGLUCOSAMINYLTRANSFERASE 2"/>
    <property type="match status" value="1"/>
</dbReference>
<evidence type="ECO:0000259" key="10">
    <source>
        <dbReference type="Pfam" id="PF04577"/>
    </source>
</evidence>
<dbReference type="EMBL" id="QEAN01000192">
    <property type="protein sequence ID" value="TPX43706.1"/>
    <property type="molecule type" value="Genomic_DNA"/>
</dbReference>
<feature type="transmembrane region" description="Helical" evidence="9">
    <location>
        <begin position="40"/>
        <end position="60"/>
    </location>
</feature>
<evidence type="ECO:0000256" key="2">
    <source>
        <dbReference type="ARBA" id="ARBA00022676"/>
    </source>
</evidence>
<evidence type="ECO:0000256" key="4">
    <source>
        <dbReference type="ARBA" id="ARBA00022692"/>
    </source>
</evidence>
<dbReference type="GO" id="GO:0016020">
    <property type="term" value="C:membrane"/>
    <property type="evidence" value="ECO:0007669"/>
    <property type="project" value="UniProtKB-SubCell"/>
</dbReference>
<dbReference type="STRING" id="286115.A0A507CX18"/>
<name>A0A507CX18_9FUNG</name>
<accession>A0A507CX18</accession>
<evidence type="ECO:0000313" key="12">
    <source>
        <dbReference type="Proteomes" id="UP000317494"/>
    </source>
</evidence>
<dbReference type="PANTHER" id="PTHR20961">
    <property type="entry name" value="GLYCOSYLTRANSFERASE"/>
    <property type="match status" value="1"/>
</dbReference>
<dbReference type="AlphaFoldDB" id="A0A507CX18"/>
<evidence type="ECO:0000313" key="11">
    <source>
        <dbReference type="EMBL" id="TPX43706.1"/>
    </source>
</evidence>
<keyword evidence="7" id="KW-0325">Glycoprotein</keyword>
<comment type="caution">
    <text evidence="11">The sequence shown here is derived from an EMBL/GenBank/DDBJ whole genome shotgun (WGS) entry which is preliminary data.</text>
</comment>